<dbReference type="InterPro" id="IPR004254">
    <property type="entry name" value="AdipoR/HlyIII-related"/>
</dbReference>
<feature type="transmembrane region" description="Helical" evidence="6">
    <location>
        <begin position="163"/>
        <end position="180"/>
    </location>
</feature>
<name>A0ABT6CWI4_9MICC</name>
<dbReference type="RefSeq" id="WP_277358843.1">
    <property type="nucleotide sequence ID" value="NZ_JAROKN010000030.1"/>
</dbReference>
<feature type="transmembrane region" description="Helical" evidence="6">
    <location>
        <begin position="192"/>
        <end position="210"/>
    </location>
</feature>
<keyword evidence="8" id="KW-1185">Reference proteome</keyword>
<dbReference type="PANTHER" id="PTHR20855:SF3">
    <property type="entry name" value="LD03007P"/>
    <property type="match status" value="1"/>
</dbReference>
<keyword evidence="3 6" id="KW-1133">Transmembrane helix</keyword>
<proteinExistence type="predicted"/>
<evidence type="ECO:0000256" key="5">
    <source>
        <dbReference type="SAM" id="MobiDB-lite"/>
    </source>
</evidence>
<dbReference type="PANTHER" id="PTHR20855">
    <property type="entry name" value="ADIPOR/PROGESTIN RECEPTOR-RELATED"/>
    <property type="match status" value="1"/>
</dbReference>
<feature type="transmembrane region" description="Helical" evidence="6">
    <location>
        <begin position="225"/>
        <end position="246"/>
    </location>
</feature>
<keyword evidence="2 6" id="KW-0812">Transmembrane</keyword>
<sequence length="250" mass="27139">MSRRVSPPAGAPNPRRQPDESAPVDGPVEYAVERAADALNIKPKWRGWIHLGATPLAIAAGIVLVVLAPTPAGKVTSAIYAFTGVLLFGVSAVYHRGNWQPRTKAVLKRLDHTNIMLVIAGSYTPLSWALLPQDKATFLLWLIWCGAIAGVLFRVLWVNAPRWLYVPIYIALGLAALLFLPDFLAASVPATVLILVGGVFYIAGAVIYGLKRPNPSPHWFGFHELFHAFTVAAFAAHFIAILIAVLNPLR</sequence>
<feature type="region of interest" description="Disordered" evidence="5">
    <location>
        <begin position="1"/>
        <end position="25"/>
    </location>
</feature>
<feature type="transmembrane region" description="Helical" evidence="6">
    <location>
        <begin position="48"/>
        <end position="68"/>
    </location>
</feature>
<evidence type="ECO:0000256" key="3">
    <source>
        <dbReference type="ARBA" id="ARBA00022989"/>
    </source>
</evidence>
<protein>
    <submittedName>
        <fullName evidence="7">Hemolysin III family protein</fullName>
    </submittedName>
</protein>
<dbReference type="Pfam" id="PF03006">
    <property type="entry name" value="HlyIII"/>
    <property type="match status" value="1"/>
</dbReference>
<keyword evidence="4 6" id="KW-0472">Membrane</keyword>
<evidence type="ECO:0000256" key="4">
    <source>
        <dbReference type="ARBA" id="ARBA00023136"/>
    </source>
</evidence>
<organism evidence="7 8">
    <name type="scientific">Arthrobacter vasquezii</name>
    <dbReference type="NCBI Taxonomy" id="2977629"/>
    <lineage>
        <taxon>Bacteria</taxon>
        <taxon>Bacillati</taxon>
        <taxon>Actinomycetota</taxon>
        <taxon>Actinomycetes</taxon>
        <taxon>Micrococcales</taxon>
        <taxon>Micrococcaceae</taxon>
        <taxon>Arthrobacter</taxon>
    </lineage>
</organism>
<gene>
    <name evidence="7" type="ORF">P4U43_11390</name>
</gene>
<dbReference type="Proteomes" id="UP001220456">
    <property type="component" value="Unassembled WGS sequence"/>
</dbReference>
<evidence type="ECO:0000256" key="6">
    <source>
        <dbReference type="SAM" id="Phobius"/>
    </source>
</evidence>
<evidence type="ECO:0000313" key="7">
    <source>
        <dbReference type="EMBL" id="MDF9278393.1"/>
    </source>
</evidence>
<feature type="transmembrane region" description="Helical" evidence="6">
    <location>
        <begin position="75"/>
        <end position="94"/>
    </location>
</feature>
<feature type="transmembrane region" description="Helical" evidence="6">
    <location>
        <begin position="138"/>
        <end position="157"/>
    </location>
</feature>
<accession>A0ABT6CWI4</accession>
<evidence type="ECO:0000256" key="1">
    <source>
        <dbReference type="ARBA" id="ARBA00004141"/>
    </source>
</evidence>
<reference evidence="7 8" key="1">
    <citation type="journal article" date="2023" name="Int. J. Syst. Evol. Microbiol.">
        <title>Arthrobacter vasquezii sp. nov., isolated from a soil sample from Union Glacier, Antarctica.</title>
        <authorList>
            <person name="Valenzuela-Ibaceta F."/>
            <person name="Carrasco V."/>
            <person name="Lagos-Moraga S."/>
            <person name="Dietz-Vargas C."/>
            <person name="Navarro C.A."/>
            <person name="Perez-Donoso J.M."/>
        </authorList>
    </citation>
    <scope>NUCLEOTIDE SEQUENCE [LARGE SCALE GENOMIC DNA]</scope>
    <source>
        <strain evidence="7 8">EH-1B-1</strain>
    </source>
</reference>
<evidence type="ECO:0000313" key="8">
    <source>
        <dbReference type="Proteomes" id="UP001220456"/>
    </source>
</evidence>
<comment type="caution">
    <text evidence="7">The sequence shown here is derived from an EMBL/GenBank/DDBJ whole genome shotgun (WGS) entry which is preliminary data.</text>
</comment>
<dbReference type="EMBL" id="JAROKN010000030">
    <property type="protein sequence ID" value="MDF9278393.1"/>
    <property type="molecule type" value="Genomic_DNA"/>
</dbReference>
<feature type="transmembrane region" description="Helical" evidence="6">
    <location>
        <begin position="114"/>
        <end position="131"/>
    </location>
</feature>
<evidence type="ECO:0000256" key="2">
    <source>
        <dbReference type="ARBA" id="ARBA00022692"/>
    </source>
</evidence>
<comment type="subcellular location">
    <subcellularLocation>
        <location evidence="1">Membrane</location>
        <topology evidence="1">Multi-pass membrane protein</topology>
    </subcellularLocation>
</comment>